<evidence type="ECO:0000256" key="4">
    <source>
        <dbReference type="ARBA" id="ARBA00023203"/>
    </source>
</evidence>
<dbReference type="AlphaFoldDB" id="A0A9Q0RQJ7"/>
<dbReference type="Gene3D" id="1.10.1760.10">
    <property type="entry name" value="Actin-related protein 2/3 complex subunit 3"/>
    <property type="match status" value="1"/>
</dbReference>
<comment type="subunit">
    <text evidence="6">Component of the Arp2/3 complex.</text>
</comment>
<evidence type="ECO:0000256" key="1">
    <source>
        <dbReference type="ARBA" id="ARBA00004245"/>
    </source>
</evidence>
<comment type="function">
    <text evidence="6">Functions as component of the Arp2/3 complex which is involved in regulation of actin polymerization and together with an activating nucleation-promoting factor (NPF) mediates the formation of branched actin networks.</text>
</comment>
<sequence length="184" mass="21347">MPSYHSKLVSEKSVGNVALLPFRTKFRGPIQSYPVVNGNDAEAQMDIVDEALFYFKPNVFFKTYEIQSNSDRVLIYLTLYIIECLKRLQRLNTKEHAHSEMHSLAISRFDIPGDPGFPLNSVYAKPNSAEEQDLMRQYFLQLRQECGLRLADRVFETENQRPSKWWLCFAKRKFMDISLAGVGK</sequence>
<accession>A0A9Q0RQJ7</accession>
<dbReference type="GO" id="GO:0034314">
    <property type="term" value="P:Arp2/3 complex-mediated actin nucleation"/>
    <property type="evidence" value="ECO:0007669"/>
    <property type="project" value="UniProtKB-UniRule"/>
</dbReference>
<dbReference type="Pfam" id="PF04062">
    <property type="entry name" value="P21-Arc"/>
    <property type="match status" value="1"/>
</dbReference>
<evidence type="ECO:0000256" key="5">
    <source>
        <dbReference type="ARBA" id="ARBA00023212"/>
    </source>
</evidence>
<keyword evidence="5 6" id="KW-0206">Cytoskeleton</keyword>
<gene>
    <name evidence="7" type="ORF">RDWZM_001361</name>
</gene>
<comment type="similarity">
    <text evidence="2 6">Belongs to the ARPC3 family.</text>
</comment>
<evidence type="ECO:0000313" key="7">
    <source>
        <dbReference type="EMBL" id="KAJ6222816.1"/>
    </source>
</evidence>
<evidence type="ECO:0000256" key="2">
    <source>
        <dbReference type="ARBA" id="ARBA00010856"/>
    </source>
</evidence>
<evidence type="ECO:0000256" key="6">
    <source>
        <dbReference type="PIRNR" id="PIRNR016315"/>
    </source>
</evidence>
<protein>
    <recommendedName>
        <fullName evidence="6">Actin-related protein 2/3 complex subunit 3</fullName>
    </recommendedName>
</protein>
<comment type="subcellular location">
    <subcellularLocation>
        <location evidence="1 6">Cytoplasm</location>
        <location evidence="1 6">Cytoskeleton</location>
    </subcellularLocation>
</comment>
<dbReference type="InterPro" id="IPR007204">
    <property type="entry name" value="ARPC3"/>
</dbReference>
<dbReference type="PANTHER" id="PTHR12391">
    <property type="entry name" value="ARP2/3 COMPLEX 21 KD SUBUNIT"/>
    <property type="match status" value="1"/>
</dbReference>
<dbReference type="OrthoDB" id="200404at2759"/>
<dbReference type="GO" id="GO:0003779">
    <property type="term" value="F:actin binding"/>
    <property type="evidence" value="ECO:0007669"/>
    <property type="project" value="UniProtKB-KW"/>
</dbReference>
<proteinExistence type="inferred from homology"/>
<evidence type="ECO:0000313" key="8">
    <source>
        <dbReference type="Proteomes" id="UP001142055"/>
    </source>
</evidence>
<dbReference type="PIRSF" id="PIRSF016315">
    <property type="entry name" value="ARP2/3_P21-Arc"/>
    <property type="match status" value="1"/>
</dbReference>
<dbReference type="EMBL" id="JAPWDV010000001">
    <property type="protein sequence ID" value="KAJ6222816.1"/>
    <property type="molecule type" value="Genomic_DNA"/>
</dbReference>
<organism evidence="7 8">
    <name type="scientific">Blomia tropicalis</name>
    <name type="common">Mite</name>
    <dbReference type="NCBI Taxonomy" id="40697"/>
    <lineage>
        <taxon>Eukaryota</taxon>
        <taxon>Metazoa</taxon>
        <taxon>Ecdysozoa</taxon>
        <taxon>Arthropoda</taxon>
        <taxon>Chelicerata</taxon>
        <taxon>Arachnida</taxon>
        <taxon>Acari</taxon>
        <taxon>Acariformes</taxon>
        <taxon>Sarcoptiformes</taxon>
        <taxon>Astigmata</taxon>
        <taxon>Glycyphagoidea</taxon>
        <taxon>Echimyopodidae</taxon>
        <taxon>Blomia</taxon>
    </lineage>
</organism>
<dbReference type="Proteomes" id="UP001142055">
    <property type="component" value="Chromosome 1"/>
</dbReference>
<dbReference type="SUPFAM" id="SSF69060">
    <property type="entry name" value="Arp2/3 complex 21 kDa subunit ARPC3"/>
    <property type="match status" value="1"/>
</dbReference>
<dbReference type="GO" id="GO:0005885">
    <property type="term" value="C:Arp2/3 protein complex"/>
    <property type="evidence" value="ECO:0007669"/>
    <property type="project" value="UniProtKB-UniRule"/>
</dbReference>
<dbReference type="InterPro" id="IPR036753">
    <property type="entry name" value="ARPC3_sf"/>
</dbReference>
<evidence type="ECO:0000256" key="3">
    <source>
        <dbReference type="ARBA" id="ARBA00022490"/>
    </source>
</evidence>
<comment type="caution">
    <text evidence="7">The sequence shown here is derived from an EMBL/GenBank/DDBJ whole genome shotgun (WGS) entry which is preliminary data.</text>
</comment>
<keyword evidence="8" id="KW-1185">Reference proteome</keyword>
<name>A0A9Q0RQJ7_BLOTA</name>
<keyword evidence="4 6" id="KW-0009">Actin-binding</keyword>
<keyword evidence="3 6" id="KW-0963">Cytoplasm</keyword>
<reference evidence="7" key="1">
    <citation type="submission" date="2022-12" db="EMBL/GenBank/DDBJ databases">
        <title>Genome assemblies of Blomia tropicalis.</title>
        <authorList>
            <person name="Cui Y."/>
        </authorList>
    </citation>
    <scope>NUCLEOTIDE SEQUENCE</scope>
    <source>
        <tissue evidence="7">Adult mites</tissue>
    </source>
</reference>
<dbReference type="OMA" id="TPSKWWL"/>
<dbReference type="GO" id="GO:0030833">
    <property type="term" value="P:regulation of actin filament polymerization"/>
    <property type="evidence" value="ECO:0007669"/>
    <property type="project" value="InterPro"/>
</dbReference>